<evidence type="ECO:0000313" key="3">
    <source>
        <dbReference type="EMBL" id="MDN0013722.1"/>
    </source>
</evidence>
<accession>A0ABT7WM15</accession>
<protein>
    <submittedName>
        <fullName evidence="3">Uncharacterized protein</fullName>
    </submittedName>
</protein>
<gene>
    <name evidence="3" type="ORF">QTA56_05620</name>
</gene>
<name>A0ABT7WM15_9GAMM</name>
<dbReference type="RefSeq" id="WP_267979956.1">
    <property type="nucleotide sequence ID" value="NZ_JAPQKF010000001.1"/>
</dbReference>
<proteinExistence type="predicted"/>
<evidence type="ECO:0000256" key="2">
    <source>
        <dbReference type="SAM" id="MobiDB-lite"/>
    </source>
</evidence>
<organism evidence="3 4">
    <name type="scientific">Acinetobacter thutiue</name>
    <dbReference type="NCBI Taxonomy" id="2998078"/>
    <lineage>
        <taxon>Bacteria</taxon>
        <taxon>Pseudomonadati</taxon>
        <taxon>Pseudomonadota</taxon>
        <taxon>Gammaproteobacteria</taxon>
        <taxon>Moraxellales</taxon>
        <taxon>Moraxellaceae</taxon>
        <taxon>Acinetobacter</taxon>
    </lineage>
</organism>
<feature type="region of interest" description="Disordered" evidence="2">
    <location>
        <begin position="351"/>
        <end position="371"/>
    </location>
</feature>
<keyword evidence="4" id="KW-1185">Reference proteome</keyword>
<comment type="caution">
    <text evidence="3">The sequence shown here is derived from an EMBL/GenBank/DDBJ whole genome shotgun (WGS) entry which is preliminary data.</text>
</comment>
<evidence type="ECO:0000313" key="4">
    <source>
        <dbReference type="Proteomes" id="UP001168524"/>
    </source>
</evidence>
<sequence length="371" mass="44104">MSAIHERRYRIQREREIAEKRVKQTTQQYVERYENILNDLRIQGLQEFVSEDFRQIKSELNELKAMLNRDAFRAREMSLQIGQRIHALPRLARQVRNIEVENERFEAQEREHKAQEQRRQEHKQLEQVWQQVWSSWTDKLSRNMALNELSSLRQRIFAETSSYTVQQIQKEMQQIKQVAEQKAVQKRQSVQQEAEQEATKQMVEQLVKDVQQADLPIAQTEQLTQEMQKALSQPQVLLEQFQTLAQQTDQALEDETIRKEMVRAVYQSLRDAGFSVLNPTRNKNEQEDVVIIQARRPSGNQAKFKIELDGKVRYEFDNYKGQTCKEDMEKVLPRLAEVYGVDLSDERVIWSNPDDEFQDMRPITPNQTQQR</sequence>
<reference evidence="3" key="1">
    <citation type="submission" date="2023-06" db="EMBL/GenBank/DDBJ databases">
        <title>Two novel species of Acinetobacter isolated from motorbike repairing workshop in Vietnam.</title>
        <authorList>
            <person name="Le N.T.T."/>
        </authorList>
    </citation>
    <scope>NUCLEOTIDE SEQUENCE</scope>
    <source>
        <strain evidence="3">VNH17</strain>
    </source>
</reference>
<evidence type="ECO:0000256" key="1">
    <source>
        <dbReference type="SAM" id="Coils"/>
    </source>
</evidence>
<dbReference type="Proteomes" id="UP001168524">
    <property type="component" value="Unassembled WGS sequence"/>
</dbReference>
<feature type="coiled-coil region" evidence="1">
    <location>
        <begin position="88"/>
        <end position="125"/>
    </location>
</feature>
<dbReference type="EMBL" id="JAUDZE010000001">
    <property type="protein sequence ID" value="MDN0013722.1"/>
    <property type="molecule type" value="Genomic_DNA"/>
</dbReference>
<keyword evidence="1" id="KW-0175">Coiled coil</keyword>